<dbReference type="Pfam" id="PF03032">
    <property type="entry name" value="FSAP_sig_propep"/>
    <property type="match status" value="1"/>
</dbReference>
<keyword evidence="3 4" id="KW-0732">Signal</keyword>
<organism evidence="6">
    <name type="scientific">Odorrana andersonii</name>
    <name type="common">Golden crossband frog</name>
    <name type="synonym">Rana andersonii</name>
    <dbReference type="NCBI Taxonomy" id="369514"/>
    <lineage>
        <taxon>Eukaryota</taxon>
        <taxon>Metazoa</taxon>
        <taxon>Chordata</taxon>
        <taxon>Craniata</taxon>
        <taxon>Vertebrata</taxon>
        <taxon>Euteleostomi</taxon>
        <taxon>Amphibia</taxon>
        <taxon>Batrachia</taxon>
        <taxon>Anura</taxon>
        <taxon>Neobatrachia</taxon>
        <taxon>Ranoidea</taxon>
        <taxon>Ranidae</taxon>
        <taxon>Odorrana</taxon>
    </lineage>
</organism>
<dbReference type="GO" id="GO:0005576">
    <property type="term" value="C:extracellular region"/>
    <property type="evidence" value="ECO:0007669"/>
    <property type="project" value="UniProtKB-SubCell"/>
</dbReference>
<dbReference type="GO" id="GO:0050829">
    <property type="term" value="P:defense response to Gram-negative bacterium"/>
    <property type="evidence" value="ECO:0007669"/>
    <property type="project" value="UniProtKB-ARBA"/>
</dbReference>
<feature type="domain" description="Frog antimicrobial peptide propeptide" evidence="5">
    <location>
        <begin position="2"/>
        <end position="36"/>
    </location>
</feature>
<keyword evidence="2" id="KW-0964">Secreted</keyword>
<dbReference type="EMBL" id="GU133860">
    <property type="protein sequence ID" value="ADP05925.1"/>
    <property type="molecule type" value="mRNA"/>
</dbReference>
<evidence type="ECO:0000256" key="2">
    <source>
        <dbReference type="ARBA" id="ARBA00022525"/>
    </source>
</evidence>
<evidence type="ECO:0000259" key="5">
    <source>
        <dbReference type="Pfam" id="PF03032"/>
    </source>
</evidence>
<dbReference type="GO" id="GO:0050830">
    <property type="term" value="P:defense response to Gram-positive bacterium"/>
    <property type="evidence" value="ECO:0007669"/>
    <property type="project" value="UniProtKB-ARBA"/>
</dbReference>
<evidence type="ECO:0000313" key="6">
    <source>
        <dbReference type="EMBL" id="ADP05925.1"/>
    </source>
</evidence>
<evidence type="ECO:0000256" key="4">
    <source>
        <dbReference type="SAM" id="SignalP"/>
    </source>
</evidence>
<evidence type="ECO:0000256" key="3">
    <source>
        <dbReference type="ARBA" id="ARBA00022729"/>
    </source>
</evidence>
<reference evidence="6" key="1">
    <citation type="submission" date="2009-10" db="EMBL/GenBank/DDBJ databases">
        <title>The highest antimicrobial peptides diversity, skin antimicrobial peptides peptidomics of Amphibian, Rana andersonii.</title>
        <authorList>
            <person name="Yang X."/>
            <person name="Liang X."/>
            <person name="Zhang Y."/>
            <person name="Lee W.-H."/>
        </authorList>
    </citation>
    <scope>NUCLEOTIDE SEQUENCE</scope>
    <source>
        <tissue evidence="6">Skin</tissue>
    </source>
</reference>
<dbReference type="InterPro" id="IPR004275">
    <property type="entry name" value="Frog_antimicrobial_propeptide"/>
</dbReference>
<feature type="signal peptide" evidence="4">
    <location>
        <begin position="1"/>
        <end position="22"/>
    </location>
</feature>
<comment type="subcellular location">
    <subcellularLocation>
        <location evidence="1">Secreted</location>
    </subcellularLocation>
</comment>
<feature type="chain" id="PRO_5003180087" evidence="4">
    <location>
        <begin position="23"/>
        <end position="61"/>
    </location>
</feature>
<evidence type="ECO:0000256" key="1">
    <source>
        <dbReference type="ARBA" id="ARBA00004613"/>
    </source>
</evidence>
<dbReference type="AlphaFoldDB" id="E3SYZ0"/>
<name>E3SYZ0_ODOAN</name>
<sequence>MFTLKKSLLLLFFLGTISLSLCEQERDADEEEGSENGAVDIKLNRVVKCSYRLGSPDSRCN</sequence>
<proteinExistence type="evidence at transcript level"/>
<accession>E3SYZ0</accession>
<protein>
    <submittedName>
        <fullName evidence="6">Odorranain-A-RA1 peptide</fullName>
    </submittedName>
</protein>